<dbReference type="SUPFAM" id="SSF47565">
    <property type="entry name" value="Insect pheromone/odorant-binding proteins"/>
    <property type="match status" value="1"/>
</dbReference>
<gene>
    <name evidence="6" type="primary">OBP24</name>
</gene>
<protein>
    <submittedName>
        <fullName evidence="6">Odorant-binding protein 24</fullName>
    </submittedName>
</protein>
<dbReference type="GO" id="GO:0005615">
    <property type="term" value="C:extracellular space"/>
    <property type="evidence" value="ECO:0007669"/>
    <property type="project" value="TreeGrafter"/>
</dbReference>
<dbReference type="AlphaFoldDB" id="A0A2S0X9H8"/>
<comment type="similarity">
    <text evidence="2">Belongs to the PBP/GOBP family.</text>
</comment>
<keyword evidence="3" id="KW-0964">Secreted</keyword>
<sequence length="144" mass="15016">MSFIVKIVLLACVLVVAAKPLTREEEEAMIAELVGKCKSSEGASDSDVQEALAHKPPTTRPGQCFNACVMENLGLMVGGKISVEGGVKLAERSGDPTKIKNSETVGKECQSVGGGDRCDSALAIMQCIAEASAKLGIDPSKDLH</sequence>
<comment type="subcellular location">
    <subcellularLocation>
        <location evidence="1">Secreted</location>
    </subcellularLocation>
</comment>
<proteinExistence type="evidence at transcript level"/>
<keyword evidence="4 5" id="KW-0732">Signal</keyword>
<dbReference type="InterPro" id="IPR006170">
    <property type="entry name" value="PBP/GOBP"/>
</dbReference>
<dbReference type="PANTHER" id="PTHR11857">
    <property type="entry name" value="ODORANT BINDING PROTEIN-RELATED"/>
    <property type="match status" value="1"/>
</dbReference>
<evidence type="ECO:0000256" key="3">
    <source>
        <dbReference type="ARBA" id="ARBA00022525"/>
    </source>
</evidence>
<dbReference type="GO" id="GO:0005549">
    <property type="term" value="F:odorant binding"/>
    <property type="evidence" value="ECO:0007669"/>
    <property type="project" value="InterPro"/>
</dbReference>
<evidence type="ECO:0000313" key="6">
    <source>
        <dbReference type="EMBL" id="AWC08435.1"/>
    </source>
</evidence>
<organism evidence="6">
    <name type="scientific">Bradysia odoriphaga</name>
    <dbReference type="NCBI Taxonomy" id="1564500"/>
    <lineage>
        <taxon>Eukaryota</taxon>
        <taxon>Metazoa</taxon>
        <taxon>Ecdysozoa</taxon>
        <taxon>Arthropoda</taxon>
        <taxon>Hexapoda</taxon>
        <taxon>Insecta</taxon>
        <taxon>Pterygota</taxon>
        <taxon>Neoptera</taxon>
        <taxon>Endopterygota</taxon>
        <taxon>Diptera</taxon>
        <taxon>Nematocera</taxon>
        <taxon>Sciaroidea</taxon>
        <taxon>Sciaridae</taxon>
        <taxon>Bradysia</taxon>
    </lineage>
</organism>
<evidence type="ECO:0000256" key="2">
    <source>
        <dbReference type="ARBA" id="ARBA00008098"/>
    </source>
</evidence>
<evidence type="ECO:0000256" key="5">
    <source>
        <dbReference type="SAM" id="SignalP"/>
    </source>
</evidence>
<dbReference type="Gene3D" id="1.10.238.20">
    <property type="entry name" value="Pheromone/general odorant binding protein domain"/>
    <property type="match status" value="1"/>
</dbReference>
<reference evidence="6" key="1">
    <citation type="journal article" date="2018" name="Front. Physiol.">
        <title>Sex- and Tissue-Specific Expression Profiles of Odorant Binding Protein and Chemosensory Protein Genes in Bradysia odoriphaga (Diptera: Sciaridae).</title>
        <authorList>
            <person name="Zhao Y."/>
            <person name="Ding J."/>
            <person name="Zhang Z."/>
            <person name="Liu F."/>
            <person name="Zhou C."/>
            <person name="Mu W."/>
        </authorList>
    </citation>
    <scope>NUCLEOTIDE SEQUENCE</scope>
</reference>
<dbReference type="Pfam" id="PF01395">
    <property type="entry name" value="PBP_GOBP"/>
    <property type="match status" value="1"/>
</dbReference>
<feature type="chain" id="PRO_5015753107" evidence="5">
    <location>
        <begin position="19"/>
        <end position="144"/>
    </location>
</feature>
<dbReference type="PANTHER" id="PTHR11857:SF42">
    <property type="entry name" value="GENERAL ODORANT-BINDING PROTEIN 19D-RELATED"/>
    <property type="match status" value="1"/>
</dbReference>
<dbReference type="EMBL" id="MG544144">
    <property type="protein sequence ID" value="AWC08435.1"/>
    <property type="molecule type" value="mRNA"/>
</dbReference>
<evidence type="ECO:0000256" key="4">
    <source>
        <dbReference type="ARBA" id="ARBA00022729"/>
    </source>
</evidence>
<accession>A0A2S0X9H8</accession>
<dbReference type="InterPro" id="IPR036728">
    <property type="entry name" value="PBP_GOBP_sf"/>
</dbReference>
<dbReference type="SMART" id="SM00708">
    <property type="entry name" value="PhBP"/>
    <property type="match status" value="1"/>
</dbReference>
<evidence type="ECO:0000256" key="1">
    <source>
        <dbReference type="ARBA" id="ARBA00004613"/>
    </source>
</evidence>
<feature type="signal peptide" evidence="5">
    <location>
        <begin position="1"/>
        <end position="18"/>
    </location>
</feature>
<dbReference type="GO" id="GO:0007608">
    <property type="term" value="P:sensory perception of smell"/>
    <property type="evidence" value="ECO:0007669"/>
    <property type="project" value="TreeGrafter"/>
</dbReference>
<name>A0A2S0X9H8_9DIPT</name>
<dbReference type="CDD" id="cd23992">
    <property type="entry name" value="PBP_GOBP"/>
    <property type="match status" value="1"/>
</dbReference>